<evidence type="ECO:0000256" key="4">
    <source>
        <dbReference type="ARBA" id="ARBA00022553"/>
    </source>
</evidence>
<evidence type="ECO:0000256" key="5">
    <source>
        <dbReference type="ARBA" id="ARBA00022679"/>
    </source>
</evidence>
<dbReference type="InterPro" id="IPR050428">
    <property type="entry name" value="TCS_sensor_his_kinase"/>
</dbReference>
<dbReference type="SMART" id="SM00304">
    <property type="entry name" value="HAMP"/>
    <property type="match status" value="1"/>
</dbReference>
<evidence type="ECO:0000256" key="2">
    <source>
        <dbReference type="ARBA" id="ARBA00004370"/>
    </source>
</evidence>
<evidence type="ECO:0000256" key="1">
    <source>
        <dbReference type="ARBA" id="ARBA00000085"/>
    </source>
</evidence>
<accession>A0ABW3BXV9</accession>
<dbReference type="PROSITE" id="PS50885">
    <property type="entry name" value="HAMP"/>
    <property type="match status" value="1"/>
</dbReference>
<evidence type="ECO:0000313" key="14">
    <source>
        <dbReference type="EMBL" id="MFD0847040.1"/>
    </source>
</evidence>
<keyword evidence="15" id="KW-1185">Reference proteome</keyword>
<keyword evidence="5" id="KW-0808">Transferase</keyword>
<evidence type="ECO:0000256" key="6">
    <source>
        <dbReference type="ARBA" id="ARBA00022692"/>
    </source>
</evidence>
<dbReference type="PROSITE" id="PS50109">
    <property type="entry name" value="HIS_KIN"/>
    <property type="match status" value="1"/>
</dbReference>
<dbReference type="InterPro" id="IPR005467">
    <property type="entry name" value="His_kinase_dom"/>
</dbReference>
<keyword evidence="10 11" id="KW-0472">Membrane</keyword>
<dbReference type="Gene3D" id="6.10.340.10">
    <property type="match status" value="1"/>
</dbReference>
<evidence type="ECO:0000256" key="7">
    <source>
        <dbReference type="ARBA" id="ARBA00022777"/>
    </source>
</evidence>
<evidence type="ECO:0000256" key="11">
    <source>
        <dbReference type="SAM" id="Phobius"/>
    </source>
</evidence>
<feature type="domain" description="Histidine kinase" evidence="12">
    <location>
        <begin position="245"/>
        <end position="457"/>
    </location>
</feature>
<evidence type="ECO:0000313" key="15">
    <source>
        <dbReference type="Proteomes" id="UP001597124"/>
    </source>
</evidence>
<dbReference type="PRINTS" id="PR00344">
    <property type="entry name" value="BCTRLSENSOR"/>
</dbReference>
<dbReference type="SUPFAM" id="SSF158472">
    <property type="entry name" value="HAMP domain-like"/>
    <property type="match status" value="1"/>
</dbReference>
<dbReference type="EMBL" id="JBHTIK010000001">
    <property type="protein sequence ID" value="MFD0847040.1"/>
    <property type="molecule type" value="Genomic_DNA"/>
</dbReference>
<dbReference type="SUPFAM" id="SSF47384">
    <property type="entry name" value="Homodimeric domain of signal transducing histidine kinase"/>
    <property type="match status" value="1"/>
</dbReference>
<dbReference type="CDD" id="cd00075">
    <property type="entry name" value="HATPase"/>
    <property type="match status" value="1"/>
</dbReference>
<dbReference type="PANTHER" id="PTHR45436:SF8">
    <property type="entry name" value="HISTIDINE KINASE"/>
    <property type="match status" value="1"/>
</dbReference>
<gene>
    <name evidence="14" type="ORF">ACFQ00_01760</name>
</gene>
<keyword evidence="7 14" id="KW-0418">Kinase</keyword>
<feature type="transmembrane region" description="Helical" evidence="11">
    <location>
        <begin position="20"/>
        <end position="39"/>
    </location>
</feature>
<dbReference type="CDD" id="cd06225">
    <property type="entry name" value="HAMP"/>
    <property type="match status" value="1"/>
</dbReference>
<evidence type="ECO:0000256" key="9">
    <source>
        <dbReference type="ARBA" id="ARBA00023012"/>
    </source>
</evidence>
<keyword evidence="9" id="KW-0902">Two-component regulatory system</keyword>
<dbReference type="Pfam" id="PF00512">
    <property type="entry name" value="HisKA"/>
    <property type="match status" value="1"/>
</dbReference>
<reference evidence="15" key="1">
    <citation type="journal article" date="2019" name="Int. J. Syst. Evol. Microbiol.">
        <title>The Global Catalogue of Microorganisms (GCM) 10K type strain sequencing project: providing services to taxonomists for standard genome sequencing and annotation.</title>
        <authorList>
            <consortium name="The Broad Institute Genomics Platform"/>
            <consortium name="The Broad Institute Genome Sequencing Center for Infectious Disease"/>
            <person name="Wu L."/>
            <person name="Ma J."/>
        </authorList>
    </citation>
    <scope>NUCLEOTIDE SEQUENCE [LARGE SCALE GENOMIC DNA]</scope>
    <source>
        <strain evidence="15">CCUG 52537</strain>
    </source>
</reference>
<dbReference type="SMART" id="SM00387">
    <property type="entry name" value="HATPase_c"/>
    <property type="match status" value="1"/>
</dbReference>
<keyword evidence="8 11" id="KW-1133">Transmembrane helix</keyword>
<keyword evidence="6 11" id="KW-0812">Transmembrane</keyword>
<dbReference type="Pfam" id="PF00672">
    <property type="entry name" value="HAMP"/>
    <property type="match status" value="1"/>
</dbReference>
<dbReference type="SMART" id="SM00388">
    <property type="entry name" value="HisKA"/>
    <property type="match status" value="1"/>
</dbReference>
<dbReference type="EC" id="2.7.13.3" evidence="3"/>
<dbReference type="Proteomes" id="UP001597124">
    <property type="component" value="Unassembled WGS sequence"/>
</dbReference>
<dbReference type="InterPro" id="IPR003661">
    <property type="entry name" value="HisK_dim/P_dom"/>
</dbReference>
<dbReference type="CDD" id="cd00082">
    <property type="entry name" value="HisKA"/>
    <property type="match status" value="1"/>
</dbReference>
<evidence type="ECO:0000256" key="8">
    <source>
        <dbReference type="ARBA" id="ARBA00022989"/>
    </source>
</evidence>
<protein>
    <recommendedName>
        <fullName evidence="3">histidine kinase</fullName>
        <ecNumber evidence="3">2.7.13.3</ecNumber>
    </recommendedName>
</protein>
<dbReference type="Gene3D" id="1.10.287.130">
    <property type="match status" value="1"/>
</dbReference>
<comment type="caution">
    <text evidence="14">The sequence shown here is derived from an EMBL/GenBank/DDBJ whole genome shotgun (WGS) entry which is preliminary data.</text>
</comment>
<dbReference type="InterPro" id="IPR003594">
    <property type="entry name" value="HATPase_dom"/>
</dbReference>
<feature type="domain" description="HAMP" evidence="13">
    <location>
        <begin position="184"/>
        <end position="237"/>
    </location>
</feature>
<dbReference type="RefSeq" id="WP_381485290.1">
    <property type="nucleotide sequence ID" value="NZ_JBHTIK010000001.1"/>
</dbReference>
<comment type="subcellular location">
    <subcellularLocation>
        <location evidence="2">Membrane</location>
    </subcellularLocation>
</comment>
<evidence type="ECO:0000256" key="10">
    <source>
        <dbReference type="ARBA" id="ARBA00023136"/>
    </source>
</evidence>
<name>A0ABW3BXV9_SPHXN</name>
<evidence type="ECO:0000256" key="3">
    <source>
        <dbReference type="ARBA" id="ARBA00012438"/>
    </source>
</evidence>
<evidence type="ECO:0000259" key="12">
    <source>
        <dbReference type="PROSITE" id="PS50109"/>
    </source>
</evidence>
<evidence type="ECO:0000259" key="13">
    <source>
        <dbReference type="PROSITE" id="PS50885"/>
    </source>
</evidence>
<dbReference type="InterPro" id="IPR003660">
    <property type="entry name" value="HAMP_dom"/>
</dbReference>
<dbReference type="SUPFAM" id="SSF55874">
    <property type="entry name" value="ATPase domain of HSP90 chaperone/DNA topoisomerase II/histidine kinase"/>
    <property type="match status" value="1"/>
</dbReference>
<organism evidence="14 15">
    <name type="scientific">Sphingosinicella xenopeptidilytica</name>
    <dbReference type="NCBI Taxonomy" id="364098"/>
    <lineage>
        <taxon>Bacteria</taxon>
        <taxon>Pseudomonadati</taxon>
        <taxon>Pseudomonadota</taxon>
        <taxon>Alphaproteobacteria</taxon>
        <taxon>Sphingomonadales</taxon>
        <taxon>Sphingosinicellaceae</taxon>
        <taxon>Sphingosinicella</taxon>
    </lineage>
</organism>
<dbReference type="InterPro" id="IPR036097">
    <property type="entry name" value="HisK_dim/P_sf"/>
</dbReference>
<keyword evidence="4" id="KW-0597">Phosphoprotein</keyword>
<comment type="catalytic activity">
    <reaction evidence="1">
        <text>ATP + protein L-histidine = ADP + protein N-phospho-L-histidine.</text>
        <dbReference type="EC" id="2.7.13.3"/>
    </reaction>
</comment>
<dbReference type="InterPro" id="IPR036890">
    <property type="entry name" value="HATPase_C_sf"/>
</dbReference>
<sequence>MRLPAFRFTRGMTFRHALAYSAWFVVSYAAMGAIAWWVFVTTPLAEVRATILPEVETLSALYEKRGVDALLDALDTRREQPAKRRAFHALVAPDGEWITANMPAPPPLVQSPWFRFEFETFDGGVARENEAYTYEHRFPDGTRLLIARDTEDVDEREELIGQAIGWGTAVALALGLLGGALTSRAVGRRIDAIAGTAERVMAGDLSGRVEVRGTGDDFDHLAETLNAMLDRIENLIQSVARVSDSIAHELRTPLARIRADLEELDGAGDAATRTALIVQANESAARLQSTFDALLRIARIEAGRHALATDSVNLSALVGDAAELYAPGAEAGALHLATDVAPGIRVRGDRDLLFQAVTNLIDNAVKYTPPGGIVRVVLAREPERARIEVTDDGPGVDTADLPRITERFFRAPAQAAAAGQGLGLALVEAVARCHHAELGFRNKSPGLAATLRLPIAN</sequence>
<dbReference type="PANTHER" id="PTHR45436">
    <property type="entry name" value="SENSOR HISTIDINE KINASE YKOH"/>
    <property type="match status" value="1"/>
</dbReference>
<dbReference type="GO" id="GO:0016301">
    <property type="term" value="F:kinase activity"/>
    <property type="evidence" value="ECO:0007669"/>
    <property type="project" value="UniProtKB-KW"/>
</dbReference>
<dbReference type="Gene3D" id="3.30.565.10">
    <property type="entry name" value="Histidine kinase-like ATPase, C-terminal domain"/>
    <property type="match status" value="1"/>
</dbReference>
<dbReference type="InterPro" id="IPR004358">
    <property type="entry name" value="Sig_transdc_His_kin-like_C"/>
</dbReference>
<proteinExistence type="predicted"/>
<dbReference type="Pfam" id="PF02518">
    <property type="entry name" value="HATPase_c"/>
    <property type="match status" value="1"/>
</dbReference>